<gene>
    <name evidence="12" type="ORF">SAMN02745166_01278</name>
</gene>
<evidence type="ECO:0000256" key="3">
    <source>
        <dbReference type="ARBA" id="ARBA00022692"/>
    </source>
</evidence>
<dbReference type="GO" id="GO:0016887">
    <property type="term" value="F:ATP hydrolysis activity"/>
    <property type="evidence" value="ECO:0007669"/>
    <property type="project" value="InterPro"/>
</dbReference>
<accession>A0A1T4XBH9</accession>
<dbReference type="STRING" id="48467.SAMN02745166_01278"/>
<evidence type="ECO:0000313" key="12">
    <source>
        <dbReference type="EMBL" id="SKA86301.1"/>
    </source>
</evidence>
<dbReference type="InterPro" id="IPR059000">
    <property type="entry name" value="ATPase_P-type_domA"/>
</dbReference>
<feature type="transmembrane region" description="Helical" evidence="10">
    <location>
        <begin position="31"/>
        <end position="49"/>
    </location>
</feature>
<keyword evidence="10" id="KW-1003">Cell membrane</keyword>
<feature type="transmembrane region" description="Helical" evidence="10">
    <location>
        <begin position="290"/>
        <end position="316"/>
    </location>
</feature>
<dbReference type="Gene3D" id="3.40.50.1000">
    <property type="entry name" value="HAD superfamily/HAD-like"/>
    <property type="match status" value="1"/>
</dbReference>
<feature type="transmembrane region" description="Helical" evidence="10">
    <location>
        <begin position="56"/>
        <end position="77"/>
    </location>
</feature>
<dbReference type="InterPro" id="IPR001757">
    <property type="entry name" value="P_typ_ATPase"/>
</dbReference>
<dbReference type="SFLD" id="SFLDS00003">
    <property type="entry name" value="Haloacid_Dehalogenase"/>
    <property type="match status" value="1"/>
</dbReference>
<name>A0A1T4XBH9_9BACT</name>
<dbReference type="InterPro" id="IPR023298">
    <property type="entry name" value="ATPase_P-typ_TM_dom_sf"/>
</dbReference>
<keyword evidence="13" id="KW-1185">Reference proteome</keyword>
<keyword evidence="7 10" id="KW-0472">Membrane</keyword>
<dbReference type="GO" id="GO:0005524">
    <property type="term" value="F:ATP binding"/>
    <property type="evidence" value="ECO:0007669"/>
    <property type="project" value="UniProtKB-UniRule"/>
</dbReference>
<evidence type="ECO:0000256" key="10">
    <source>
        <dbReference type="RuleBase" id="RU362081"/>
    </source>
</evidence>
<reference evidence="13" key="1">
    <citation type="submission" date="2017-02" db="EMBL/GenBank/DDBJ databases">
        <authorList>
            <person name="Varghese N."/>
            <person name="Submissions S."/>
        </authorList>
    </citation>
    <scope>NUCLEOTIDE SEQUENCE [LARGE SCALE GENOMIC DNA]</scope>
    <source>
        <strain evidence="13">ATCC 700200</strain>
    </source>
</reference>
<keyword evidence="3 10" id="KW-0812">Transmembrane</keyword>
<keyword evidence="5" id="KW-1278">Translocase</keyword>
<feature type="transmembrane region" description="Helical" evidence="10">
    <location>
        <begin position="601"/>
        <end position="621"/>
    </location>
</feature>
<evidence type="ECO:0000259" key="11">
    <source>
        <dbReference type="Pfam" id="PF00122"/>
    </source>
</evidence>
<dbReference type="EMBL" id="FUYE01000003">
    <property type="protein sequence ID" value="SKA86301.1"/>
    <property type="molecule type" value="Genomic_DNA"/>
</dbReference>
<dbReference type="AlphaFoldDB" id="A0A1T4XBH9"/>
<evidence type="ECO:0000256" key="4">
    <source>
        <dbReference type="ARBA" id="ARBA00022723"/>
    </source>
</evidence>
<dbReference type="InterPro" id="IPR018303">
    <property type="entry name" value="ATPase_P-typ_P_site"/>
</dbReference>
<dbReference type="InterPro" id="IPR044492">
    <property type="entry name" value="P_typ_ATPase_HD_dom"/>
</dbReference>
<dbReference type="SUPFAM" id="SSF56784">
    <property type="entry name" value="HAD-like"/>
    <property type="match status" value="1"/>
</dbReference>
<dbReference type="InterPro" id="IPR023214">
    <property type="entry name" value="HAD_sf"/>
</dbReference>
<dbReference type="EC" id="7.2.2.12" evidence="8"/>
<dbReference type="SUPFAM" id="SSF81653">
    <property type="entry name" value="Calcium ATPase, transduction domain A"/>
    <property type="match status" value="1"/>
</dbReference>
<keyword evidence="10" id="KW-0547">Nucleotide-binding</keyword>
<dbReference type="PROSITE" id="PS00154">
    <property type="entry name" value="ATPASE_E1_E2"/>
    <property type="match status" value="1"/>
</dbReference>
<feature type="transmembrane region" description="Helical" evidence="10">
    <location>
        <begin position="627"/>
        <end position="649"/>
    </location>
</feature>
<dbReference type="SFLD" id="SFLDF00027">
    <property type="entry name" value="p-type_atpase"/>
    <property type="match status" value="1"/>
</dbReference>
<dbReference type="RefSeq" id="WP_176159255.1">
    <property type="nucleotide sequence ID" value="NZ_FUYE01000003.1"/>
</dbReference>
<comment type="subcellular location">
    <subcellularLocation>
        <location evidence="10">Cell membrane</location>
    </subcellularLocation>
    <subcellularLocation>
        <location evidence="1">Membrane</location>
    </subcellularLocation>
</comment>
<dbReference type="InterPro" id="IPR036412">
    <property type="entry name" value="HAD-like_sf"/>
</dbReference>
<dbReference type="PRINTS" id="PR00941">
    <property type="entry name" value="CDATPASE"/>
</dbReference>
<dbReference type="Proteomes" id="UP000190774">
    <property type="component" value="Unassembled WGS sequence"/>
</dbReference>
<dbReference type="Pfam" id="PF00122">
    <property type="entry name" value="E1-E2_ATPase"/>
    <property type="match status" value="1"/>
</dbReference>
<dbReference type="Gene3D" id="3.40.1110.10">
    <property type="entry name" value="Calcium-transporting ATPase, cytoplasmic domain N"/>
    <property type="match status" value="1"/>
</dbReference>
<evidence type="ECO:0000256" key="1">
    <source>
        <dbReference type="ARBA" id="ARBA00004370"/>
    </source>
</evidence>
<comment type="similarity">
    <text evidence="2 10">Belongs to the cation transport ATPase (P-type) (TC 3.A.3) family. Type IB subfamily.</text>
</comment>
<dbReference type="PANTHER" id="PTHR48085">
    <property type="entry name" value="CADMIUM/ZINC-TRANSPORTING ATPASE HMA2-RELATED"/>
    <property type="match status" value="1"/>
</dbReference>
<keyword evidence="6 10" id="KW-1133">Transmembrane helix</keyword>
<keyword evidence="4 10" id="KW-0479">Metal-binding</keyword>
<proteinExistence type="inferred from homology"/>
<dbReference type="NCBIfam" id="TIGR01525">
    <property type="entry name" value="ATPase-IB_hvy"/>
    <property type="match status" value="1"/>
</dbReference>
<dbReference type="GO" id="GO:0046872">
    <property type="term" value="F:metal ion binding"/>
    <property type="evidence" value="ECO:0007669"/>
    <property type="project" value="UniProtKB-KW"/>
</dbReference>
<sequence length="663" mass="70517">MSAETHSHPEAKQACGGCEHGHDETSLPRNFLVAASGVLLALGLLLQWLQAQSFTLTLLCFASATGVGALLVVPPAWKALTHGRLDMNVLMTVAVSGAWMVGEGAEGAAVVFLFALSELLESWSVGRARRAIASLLKLAPEVAYVRQADGSYKEMPVGKVEAGIEIQVRSGDRIPLDGEIVSGASSVNQAPITGESMPVEKKPGDHVYAGTINGEGTLKIRVTKRVNDSMLARITRLVEEAEGQKAPAQRFVDRFAGVYTPTVFVVALLVALIPPLVVSGDWMQWGYRSLVFLVIACPCALVIATPVSIVSGLTALARRGVLVKGGAYLEVLGRLRALAVDKTGTITQGRPRVTGIFPQSDLTENDVLARAAAVDATSSHPLAQAVINEARERKLSWPEAEHSQSVTGRGMRATLEGHPHFAGNHAMAHEMGVCSPDIESKLHEIEERGESLVIVGHAPHDDCPGAVLGILSIGDPLRPEAPSALQRLHKAGVEKVVMLSGDNQITASAIAKQAGIDEAYGDLMPDDKITHIRRLKERYEHVGMIGDGINDAPALALASVGIAMGTIGSDTAIETADVALMKDDLIRVSDAILLGRRTLKIIQFNVGFALSVKALFLILAFTGHTSLWLAILADTGATLLVILNALRLLKDSGSLRRWSQARI</sequence>
<dbReference type="InterPro" id="IPR023299">
    <property type="entry name" value="ATPase_P-typ_cyto_dom_N"/>
</dbReference>
<feature type="transmembrane region" description="Helical" evidence="10">
    <location>
        <begin position="97"/>
        <end position="120"/>
    </location>
</feature>
<evidence type="ECO:0000256" key="7">
    <source>
        <dbReference type="ARBA" id="ARBA00023136"/>
    </source>
</evidence>
<comment type="catalytic activity">
    <reaction evidence="9">
        <text>Zn(2+)(in) + ATP + H2O = Zn(2+)(out) + ADP + phosphate + H(+)</text>
        <dbReference type="Rhea" id="RHEA:20621"/>
        <dbReference type="ChEBI" id="CHEBI:15377"/>
        <dbReference type="ChEBI" id="CHEBI:15378"/>
        <dbReference type="ChEBI" id="CHEBI:29105"/>
        <dbReference type="ChEBI" id="CHEBI:30616"/>
        <dbReference type="ChEBI" id="CHEBI:43474"/>
        <dbReference type="ChEBI" id="CHEBI:456216"/>
        <dbReference type="EC" id="7.2.2.12"/>
    </reaction>
</comment>
<evidence type="ECO:0000256" key="5">
    <source>
        <dbReference type="ARBA" id="ARBA00022967"/>
    </source>
</evidence>
<dbReference type="SUPFAM" id="SSF81665">
    <property type="entry name" value="Calcium ATPase, transmembrane domain M"/>
    <property type="match status" value="1"/>
</dbReference>
<dbReference type="PRINTS" id="PR00119">
    <property type="entry name" value="CATATPASE"/>
</dbReference>
<dbReference type="PANTHER" id="PTHR48085:SF5">
    <property type="entry name" value="CADMIUM_ZINC-TRANSPORTING ATPASE HMA4-RELATED"/>
    <property type="match status" value="1"/>
</dbReference>
<dbReference type="NCBIfam" id="TIGR01512">
    <property type="entry name" value="ATPase-IB2_Cd"/>
    <property type="match status" value="1"/>
</dbReference>
<evidence type="ECO:0000256" key="6">
    <source>
        <dbReference type="ARBA" id="ARBA00022989"/>
    </source>
</evidence>
<keyword evidence="10" id="KW-0067">ATP-binding</keyword>
<protein>
    <recommendedName>
        <fullName evidence="8">P-type Zn(2+) transporter</fullName>
        <ecNumber evidence="8">7.2.2.12</ecNumber>
    </recommendedName>
</protein>
<dbReference type="InterPro" id="IPR027256">
    <property type="entry name" value="P-typ_ATPase_IB"/>
</dbReference>
<organism evidence="12 13">
    <name type="scientific">Prosthecobacter debontii</name>
    <dbReference type="NCBI Taxonomy" id="48467"/>
    <lineage>
        <taxon>Bacteria</taxon>
        <taxon>Pseudomonadati</taxon>
        <taxon>Verrucomicrobiota</taxon>
        <taxon>Verrucomicrobiia</taxon>
        <taxon>Verrucomicrobiales</taxon>
        <taxon>Verrucomicrobiaceae</taxon>
        <taxon>Prosthecobacter</taxon>
    </lineage>
</organism>
<dbReference type="SFLD" id="SFLDG00002">
    <property type="entry name" value="C1.7:_P-type_atpase_like"/>
    <property type="match status" value="1"/>
</dbReference>
<dbReference type="InterPro" id="IPR008250">
    <property type="entry name" value="ATPase_P-typ_transduc_dom_A_sf"/>
</dbReference>
<feature type="domain" description="P-type ATPase A" evidence="11">
    <location>
        <begin position="138"/>
        <end position="239"/>
    </location>
</feature>
<dbReference type="Gene3D" id="2.70.150.10">
    <property type="entry name" value="Calcium-transporting ATPase, cytoplasmic transduction domain A"/>
    <property type="match status" value="1"/>
</dbReference>
<dbReference type="GO" id="GO:0016463">
    <property type="term" value="F:P-type zinc transporter activity"/>
    <property type="evidence" value="ECO:0007669"/>
    <property type="project" value="UniProtKB-EC"/>
</dbReference>
<evidence type="ECO:0000256" key="8">
    <source>
        <dbReference type="ARBA" id="ARBA00039097"/>
    </source>
</evidence>
<evidence type="ECO:0000256" key="9">
    <source>
        <dbReference type="ARBA" id="ARBA00047308"/>
    </source>
</evidence>
<dbReference type="GO" id="GO:0005886">
    <property type="term" value="C:plasma membrane"/>
    <property type="evidence" value="ECO:0007669"/>
    <property type="project" value="UniProtKB-SubCell"/>
</dbReference>
<dbReference type="FunFam" id="2.70.150.10:FF:000002">
    <property type="entry name" value="Copper-transporting ATPase 1, putative"/>
    <property type="match status" value="1"/>
</dbReference>
<dbReference type="NCBIfam" id="TIGR01494">
    <property type="entry name" value="ATPase_P-type"/>
    <property type="match status" value="1"/>
</dbReference>
<feature type="transmembrane region" description="Helical" evidence="10">
    <location>
        <begin position="255"/>
        <end position="278"/>
    </location>
</feature>
<dbReference type="InterPro" id="IPR051014">
    <property type="entry name" value="Cation_Transport_ATPase_IB"/>
</dbReference>
<evidence type="ECO:0000256" key="2">
    <source>
        <dbReference type="ARBA" id="ARBA00006024"/>
    </source>
</evidence>
<evidence type="ECO:0000313" key="13">
    <source>
        <dbReference type="Proteomes" id="UP000190774"/>
    </source>
</evidence>
<dbReference type="Pfam" id="PF00702">
    <property type="entry name" value="Hydrolase"/>
    <property type="match status" value="1"/>
</dbReference>